<evidence type="ECO:0000256" key="1">
    <source>
        <dbReference type="SAM" id="MobiDB-lite"/>
    </source>
</evidence>
<feature type="domain" description="Tip attachment protein J" evidence="2">
    <location>
        <begin position="231"/>
        <end position="388"/>
    </location>
</feature>
<comment type="caution">
    <text evidence="4">The sequence shown here is derived from an EMBL/GenBank/DDBJ whole genome shotgun (WGS) entry which is preliminary data.</text>
</comment>
<keyword evidence="5" id="KW-1185">Reference proteome</keyword>
<dbReference type="OrthoDB" id="8445115at2"/>
<feature type="region of interest" description="Disordered" evidence="1">
    <location>
        <begin position="267"/>
        <end position="290"/>
    </location>
</feature>
<dbReference type="Pfam" id="PF23666">
    <property type="entry name" value="Rcc01698_C"/>
    <property type="match status" value="1"/>
</dbReference>
<dbReference type="EMBL" id="SSHH01000003">
    <property type="protein sequence ID" value="TIX49374.1"/>
    <property type="molecule type" value="Genomic_DNA"/>
</dbReference>
<dbReference type="Pfam" id="PF13550">
    <property type="entry name" value="Phage-tail_3"/>
    <property type="match status" value="1"/>
</dbReference>
<dbReference type="Proteomes" id="UP000309389">
    <property type="component" value="Unassembled WGS sequence"/>
</dbReference>
<evidence type="ECO:0000259" key="3">
    <source>
        <dbReference type="Pfam" id="PF23666"/>
    </source>
</evidence>
<organism evidence="4 5">
    <name type="scientific">Alteraurantiacibacter aquimixticola</name>
    <dbReference type="NCBI Taxonomy" id="2489173"/>
    <lineage>
        <taxon>Bacteria</taxon>
        <taxon>Pseudomonadati</taxon>
        <taxon>Pseudomonadota</taxon>
        <taxon>Alphaproteobacteria</taxon>
        <taxon>Sphingomonadales</taxon>
        <taxon>Erythrobacteraceae</taxon>
        <taxon>Alteraurantiacibacter</taxon>
    </lineage>
</organism>
<name>A0A4T3EZ06_9SPHN</name>
<evidence type="ECO:0000313" key="4">
    <source>
        <dbReference type="EMBL" id="TIX49374.1"/>
    </source>
</evidence>
<dbReference type="InterPro" id="IPR032876">
    <property type="entry name" value="J_dom"/>
</dbReference>
<dbReference type="RefSeq" id="WP_136693851.1">
    <property type="nucleotide sequence ID" value="NZ_SSHH01000003.1"/>
</dbReference>
<proteinExistence type="predicted"/>
<gene>
    <name evidence="4" type="ORF">E5222_10980</name>
</gene>
<protein>
    <submittedName>
        <fullName evidence="4">Uncharacterized protein</fullName>
    </submittedName>
</protein>
<sequence>MATIVLSAVGQVVGGPIGSAVGALIGSQIDQLIFKPGDREGARLKELRITTSSYGTPMGRHYGKIRVPGSIIWATDLAESSESQGGGKGQPSVTTYSYSSSFAVALSSRPIKNIGRIWADGNLLRGAAGDLKVGGELRIYLGHGDQQPDPLLASAIGPECPAYRGLAYCVFESLELADFGNRIPSLSFEVIADDGEVSLAEMIRPAGSQIEVDRPLPSLVGFSEEGGPLMSSLESIATVYPFSCDASGQTLTVKSSDTLPGNPALLPQTATDLSGDGFGPTSGKSRRRQADLREIPEGLRYYDLARDYQAGLQRADGRARPGRSRVIDFPGALDASDARGLANQAAERATWEKETILWRIAELDPAMAPGRIVVLPGKPGLWRIENWELRETGVELELQRMPHSPARIQPADPGISLRIADIQATPTELHAFELPWDGTGSGTDRQVYAAASSTTSGWAGAALYAVVDGGLEPVGTTGRRRTILGTTSTALAPGNPALLSRVESIEVELASEDFQLVGATAAGLAGGANKALLGSEIIQFAHATPLSSTRWRLSGLLRGRAGTERHATERHPSGTRFVLLDNRPMLLDPARIASATAIAATGLADITPVTAPIELAGTTLRPLSPVHGRATPATDNSLTLSWTRRSRGAWEWPDLVDAPLNEQAERYLVGLGDPQSPDLLWEVSEPALSIAPATAATLAADHAGKPIWVRQVGSFSASDPLLLHTIA</sequence>
<accession>A0A4T3EZ06</accession>
<evidence type="ECO:0000259" key="2">
    <source>
        <dbReference type="Pfam" id="PF13550"/>
    </source>
</evidence>
<feature type="domain" description="Rcc01698-like C-terminal" evidence="3">
    <location>
        <begin position="483"/>
        <end position="578"/>
    </location>
</feature>
<reference evidence="4 5" key="1">
    <citation type="submission" date="2019-04" db="EMBL/GenBank/DDBJ databases">
        <title>Altererythrobacter aquimixticola sp. nov., isolated from sediment of junction between the ocean and a freshwater spring.</title>
        <authorList>
            <person name="Yoon J.-H."/>
        </authorList>
    </citation>
    <scope>NUCLEOTIDE SEQUENCE [LARGE SCALE GENOMIC DNA]</scope>
    <source>
        <strain evidence="4 5">SSKS-13</strain>
    </source>
</reference>
<dbReference type="AlphaFoldDB" id="A0A4T3EZ06"/>
<dbReference type="InterPro" id="IPR056490">
    <property type="entry name" value="Rcc01698_C"/>
</dbReference>
<evidence type="ECO:0000313" key="5">
    <source>
        <dbReference type="Proteomes" id="UP000309389"/>
    </source>
</evidence>